<keyword evidence="3 11" id="KW-0812">Transmembrane</keyword>
<evidence type="ECO:0000256" key="1">
    <source>
        <dbReference type="ARBA" id="ARBA00004651"/>
    </source>
</evidence>
<evidence type="ECO:0000256" key="8">
    <source>
        <dbReference type="ARBA" id="ARBA00023170"/>
    </source>
</evidence>
<protein>
    <submittedName>
        <fullName evidence="14">Adenosine A3 receptor a.1</fullName>
    </submittedName>
</protein>
<dbReference type="PROSITE" id="PS50262">
    <property type="entry name" value="G_PROTEIN_RECEP_F1_2"/>
    <property type="match status" value="1"/>
</dbReference>
<feature type="transmembrane region" description="Helical" evidence="11">
    <location>
        <begin position="227"/>
        <end position="247"/>
    </location>
</feature>
<dbReference type="GO" id="GO:0030425">
    <property type="term" value="C:dendrite"/>
    <property type="evidence" value="ECO:0007669"/>
    <property type="project" value="TreeGrafter"/>
</dbReference>
<feature type="transmembrane region" description="Helical" evidence="11">
    <location>
        <begin position="267"/>
        <end position="285"/>
    </location>
</feature>
<keyword evidence="15" id="KW-1185">Reference proteome</keyword>
<feature type="transmembrane region" description="Helical" evidence="11">
    <location>
        <begin position="12"/>
        <end position="35"/>
    </location>
</feature>
<evidence type="ECO:0000256" key="9">
    <source>
        <dbReference type="ARBA" id="ARBA00023180"/>
    </source>
</evidence>
<dbReference type="PANTHER" id="PTHR24246">
    <property type="entry name" value="OLFACTORY RECEPTOR AND ADENOSINE RECEPTOR"/>
    <property type="match status" value="1"/>
</dbReference>
<evidence type="ECO:0000256" key="4">
    <source>
        <dbReference type="ARBA" id="ARBA00022989"/>
    </source>
</evidence>
<evidence type="ECO:0000256" key="11">
    <source>
        <dbReference type="RuleBase" id="RU201114"/>
    </source>
</evidence>
<dbReference type="Proteomes" id="UP001501920">
    <property type="component" value="Chromosome 26"/>
</dbReference>
<dbReference type="PROSITE" id="PS00237">
    <property type="entry name" value="G_PROTEIN_RECEP_F1_1"/>
    <property type="match status" value="1"/>
</dbReference>
<sequence>MHVNSPLPLLIYILLDVLIAVACCLGNVLVIWAVWTCGALRQPTFCFIASLAVADFLVGSVAIPLAVLVENHMKTSFHGCLFMCCVLLMLQMTSVVLLLAIAIDRCLRVRIPLTYKSTVTKKRSWILVALCWFTAVVWGFIPMFGWHNYNAVDGPANENTTSFECSFLTVISTSYLVNFIFFSSLLPPLAIMTGLYCYIFLTTRRQLRANIGAAAESSTYYQKELRLAASLALVLVLFAVCWLPLFLMHSVRYYGHNIEVPSVAIDIGVLLSHANSAVNPIVYAFRIPKIKEACKKLWRRVCHEREQQSDQNNTQNNTDRNTNSITENTGTKNNKIKDSGIERCESRE</sequence>
<feature type="domain" description="G-protein coupled receptors family 1 profile" evidence="13">
    <location>
        <begin position="26"/>
        <end position="283"/>
    </location>
</feature>
<proteinExistence type="inferred from homology"/>
<name>A0A3B4BMS9_PYGNA</name>
<dbReference type="OMA" id="VCHEREQ"/>
<dbReference type="SMART" id="SM01381">
    <property type="entry name" value="7TM_GPCR_Srsx"/>
    <property type="match status" value="1"/>
</dbReference>
<organism evidence="14 15">
    <name type="scientific">Pygocentrus nattereri</name>
    <name type="common">Red-bellied piranha</name>
    <dbReference type="NCBI Taxonomy" id="42514"/>
    <lineage>
        <taxon>Eukaryota</taxon>
        <taxon>Metazoa</taxon>
        <taxon>Chordata</taxon>
        <taxon>Craniata</taxon>
        <taxon>Vertebrata</taxon>
        <taxon>Euteleostomi</taxon>
        <taxon>Actinopterygii</taxon>
        <taxon>Neopterygii</taxon>
        <taxon>Teleostei</taxon>
        <taxon>Ostariophysi</taxon>
        <taxon>Characiformes</taxon>
        <taxon>Characoidei</taxon>
        <taxon>Pygocentrus</taxon>
    </lineage>
</organism>
<reference evidence="14 15" key="1">
    <citation type="submission" date="2020-10" db="EMBL/GenBank/DDBJ databases">
        <title>Pygocentrus nattereri (red-bellied piranha) genome, fPygNat1, primary haplotype.</title>
        <authorList>
            <person name="Myers G."/>
            <person name="Meyer A."/>
            <person name="Karagic N."/>
            <person name="Pippel M."/>
            <person name="Winkler S."/>
            <person name="Tracey A."/>
            <person name="Wood J."/>
            <person name="Formenti G."/>
            <person name="Howe K."/>
            <person name="Fedrigo O."/>
            <person name="Jarvis E.D."/>
        </authorList>
    </citation>
    <scope>NUCLEOTIDE SEQUENCE [LARGE SCALE GENOMIC DNA]</scope>
</reference>
<keyword evidence="4 11" id="KW-1133">Transmembrane helix</keyword>
<dbReference type="InterPro" id="IPR000276">
    <property type="entry name" value="GPCR_Rhodpsn"/>
</dbReference>
<dbReference type="Gene3D" id="1.20.1070.10">
    <property type="entry name" value="Rhodopsin 7-helix transmembrane proteins"/>
    <property type="match status" value="1"/>
</dbReference>
<dbReference type="InterPro" id="IPR001634">
    <property type="entry name" value="Adenosn_rcpt"/>
</dbReference>
<dbReference type="Ensembl" id="ENSPNAT00000012772.2">
    <property type="protein sequence ID" value="ENSPNAP00000001072.2"/>
    <property type="gene ID" value="ENSPNAG00000007943.2"/>
</dbReference>
<evidence type="ECO:0000256" key="2">
    <source>
        <dbReference type="ARBA" id="ARBA00022475"/>
    </source>
</evidence>
<evidence type="ECO:0000256" key="10">
    <source>
        <dbReference type="ARBA" id="ARBA00023224"/>
    </source>
</evidence>
<dbReference type="Pfam" id="PF00001">
    <property type="entry name" value="7tm_1"/>
    <property type="match status" value="1"/>
</dbReference>
<feature type="transmembrane region" description="Helical" evidence="11">
    <location>
        <begin position="75"/>
        <end position="103"/>
    </location>
</feature>
<feature type="compositionally biased region" description="Basic and acidic residues" evidence="12">
    <location>
        <begin position="335"/>
        <end position="348"/>
    </location>
</feature>
<comment type="subcellular location">
    <subcellularLocation>
        <location evidence="1 11">Cell membrane</location>
        <topology evidence="1 11">Multi-pass membrane protein</topology>
    </subcellularLocation>
</comment>
<feature type="compositionally biased region" description="Low complexity" evidence="12">
    <location>
        <begin position="309"/>
        <end position="324"/>
    </location>
</feature>
<dbReference type="AlphaFoldDB" id="A0A3B4BMS9"/>
<dbReference type="GeneTree" id="ENSGT01030000234555"/>
<accession>A0A3B4BMS9</accession>
<feature type="region of interest" description="Disordered" evidence="12">
    <location>
        <begin position="305"/>
        <end position="348"/>
    </location>
</feature>
<evidence type="ECO:0000313" key="14">
    <source>
        <dbReference type="Ensembl" id="ENSPNAP00000001072.2"/>
    </source>
</evidence>
<keyword evidence="7 11" id="KW-1015">Disulfide bond</keyword>
<reference evidence="14" key="2">
    <citation type="submission" date="2025-08" db="UniProtKB">
        <authorList>
            <consortium name="Ensembl"/>
        </authorList>
    </citation>
    <scope>IDENTIFICATION</scope>
</reference>
<dbReference type="SUPFAM" id="SSF81321">
    <property type="entry name" value="Family A G protein-coupled receptor-like"/>
    <property type="match status" value="1"/>
</dbReference>
<dbReference type="PRINTS" id="PR00424">
    <property type="entry name" value="ADENOSINER"/>
</dbReference>
<keyword evidence="9 11" id="KW-0325">Glycoprotein</keyword>
<dbReference type="GO" id="GO:0001609">
    <property type="term" value="F:G protein-coupled adenosine receptor activity"/>
    <property type="evidence" value="ECO:0007669"/>
    <property type="project" value="UniProtKB-UniRule"/>
</dbReference>
<reference evidence="14" key="3">
    <citation type="submission" date="2025-09" db="UniProtKB">
        <authorList>
            <consortium name="Ensembl"/>
        </authorList>
    </citation>
    <scope>IDENTIFICATION</scope>
</reference>
<evidence type="ECO:0000259" key="13">
    <source>
        <dbReference type="PROSITE" id="PS50262"/>
    </source>
</evidence>
<dbReference type="InterPro" id="IPR017452">
    <property type="entry name" value="GPCR_Rhodpsn_7TM"/>
</dbReference>
<evidence type="ECO:0000256" key="5">
    <source>
        <dbReference type="ARBA" id="ARBA00023040"/>
    </source>
</evidence>
<evidence type="ECO:0000256" key="12">
    <source>
        <dbReference type="SAM" id="MobiDB-lite"/>
    </source>
</evidence>
<feature type="transmembrane region" description="Helical" evidence="11">
    <location>
        <begin position="47"/>
        <end position="69"/>
    </location>
</feature>
<evidence type="ECO:0000256" key="7">
    <source>
        <dbReference type="ARBA" id="ARBA00023157"/>
    </source>
</evidence>
<evidence type="ECO:0000256" key="3">
    <source>
        <dbReference type="ARBA" id="ARBA00022692"/>
    </source>
</evidence>
<dbReference type="PRINTS" id="PR00237">
    <property type="entry name" value="GPCRRHODOPSN"/>
</dbReference>
<keyword evidence="6 11" id="KW-0472">Membrane</keyword>
<keyword evidence="5 11" id="KW-0297">G-protein coupled receptor</keyword>
<dbReference type="GO" id="GO:0045202">
    <property type="term" value="C:synapse"/>
    <property type="evidence" value="ECO:0007669"/>
    <property type="project" value="TreeGrafter"/>
</dbReference>
<feature type="transmembrane region" description="Helical" evidence="11">
    <location>
        <begin position="124"/>
        <end position="145"/>
    </location>
</feature>
<keyword evidence="8 11" id="KW-0675">Receptor</keyword>
<comment type="similarity">
    <text evidence="11">Belongs to the G-protein coupled receptor 1 family.</text>
</comment>
<evidence type="ECO:0000313" key="15">
    <source>
        <dbReference type="Proteomes" id="UP001501920"/>
    </source>
</evidence>
<dbReference type="GO" id="GO:0005886">
    <property type="term" value="C:plasma membrane"/>
    <property type="evidence" value="ECO:0007669"/>
    <property type="project" value="UniProtKB-SubCell"/>
</dbReference>
<keyword evidence="2 11" id="KW-1003">Cell membrane</keyword>
<keyword evidence="10 11" id="KW-0807">Transducer</keyword>
<dbReference type="PANTHER" id="PTHR24246:SF54">
    <property type="entry name" value="ADENOSINE RECEPTOR A1-RELATED"/>
    <property type="match status" value="1"/>
</dbReference>
<feature type="transmembrane region" description="Helical" evidence="11">
    <location>
        <begin position="176"/>
        <end position="201"/>
    </location>
</feature>
<evidence type="ECO:0000256" key="6">
    <source>
        <dbReference type="ARBA" id="ARBA00023136"/>
    </source>
</evidence>